<dbReference type="Proteomes" id="UP000699042">
    <property type="component" value="Unassembled WGS sequence"/>
</dbReference>
<comment type="caution">
    <text evidence="1">The sequence shown here is derived from an EMBL/GenBank/DDBJ whole genome shotgun (WGS) entry which is preliminary data.</text>
</comment>
<dbReference type="AlphaFoldDB" id="A0A9P7QT11"/>
<keyword evidence="2" id="KW-1185">Reference proteome</keyword>
<proteinExistence type="predicted"/>
<evidence type="ECO:0000313" key="2">
    <source>
        <dbReference type="Proteomes" id="UP000699042"/>
    </source>
</evidence>
<accession>A0A9P7QT11</accession>
<dbReference type="EMBL" id="JAESDN010000013">
    <property type="protein sequence ID" value="KAG7042023.1"/>
    <property type="molecule type" value="Genomic_DNA"/>
</dbReference>
<sequence length="80" mass="8798">MRALKFPSPDRKIAAKILSNVNEGELVYTPTPPSKPRLVTSKGYYALHKSIEASKGEDKGSSAHASLFYVRMKVHSIKPA</sequence>
<evidence type="ECO:0000313" key="1">
    <source>
        <dbReference type="EMBL" id="KAG7042023.1"/>
    </source>
</evidence>
<name>A0A9P7QT11_9PEZI</name>
<reference evidence="1" key="1">
    <citation type="submission" date="2021-05" db="EMBL/GenBank/DDBJ databases">
        <title>Comparative genomics of three Colletotrichum scovillei strains and genetic complementation revealed genes involved fungal growth and virulence on chili pepper.</title>
        <authorList>
            <person name="Hsieh D.-K."/>
            <person name="Chuang S.-C."/>
            <person name="Chen C.-Y."/>
            <person name="Chao Y.-T."/>
            <person name="Lu M.-Y.J."/>
            <person name="Lee M.-H."/>
            <person name="Shih M.-C."/>
        </authorList>
    </citation>
    <scope>NUCLEOTIDE SEQUENCE</scope>
    <source>
        <strain evidence="1">Coll-153</strain>
    </source>
</reference>
<organism evidence="1 2">
    <name type="scientific">Colletotrichum scovillei</name>
    <dbReference type="NCBI Taxonomy" id="1209932"/>
    <lineage>
        <taxon>Eukaryota</taxon>
        <taxon>Fungi</taxon>
        <taxon>Dikarya</taxon>
        <taxon>Ascomycota</taxon>
        <taxon>Pezizomycotina</taxon>
        <taxon>Sordariomycetes</taxon>
        <taxon>Hypocreomycetidae</taxon>
        <taxon>Glomerellales</taxon>
        <taxon>Glomerellaceae</taxon>
        <taxon>Colletotrichum</taxon>
        <taxon>Colletotrichum acutatum species complex</taxon>
    </lineage>
</organism>
<gene>
    <name evidence="1" type="ORF">JMJ77_010130</name>
</gene>
<protein>
    <submittedName>
        <fullName evidence="1">Uncharacterized protein</fullName>
    </submittedName>
</protein>